<keyword evidence="1" id="KW-0472">Membrane</keyword>
<gene>
    <name evidence="3" type="ORF">SCUCBS95973_007616</name>
</gene>
<protein>
    <recommendedName>
        <fullName evidence="5">Er membrane protein</fullName>
    </recommendedName>
</protein>
<dbReference type="PANTHER" id="PTHR31726">
    <property type="entry name" value="PROTEIN ICE2"/>
    <property type="match status" value="1"/>
</dbReference>
<feature type="transmembrane region" description="Helical" evidence="1">
    <location>
        <begin position="310"/>
        <end position="327"/>
    </location>
</feature>
<feature type="transmembrane region" description="Helical" evidence="1">
    <location>
        <begin position="361"/>
        <end position="387"/>
    </location>
</feature>
<sequence length="527" mass="56220">MWIFRVLLSTVFLLSVVLSIPIAFDIGGRDAGLAYSLCLFLYYSAYSTVKIAVRLAAPSDRAGAQRLRWTVAAVLRLSQWVVIPMLLVWSLSRFSIDASSSDWVARTVAHVTGGESSGGGSGVASKIASAAGSGSTGGGFGISNFFGLISRGSSSASSVISASTASSSAVSTAGSASSAPFSNRPASTGWGEWFFGRGGVVECAALGGWDKSLRYSSPIFQVLEGFCTLLVIQAAGQITRWLVNRGRSESWLIILVVFSGSVIASAIYFLSRIARFPQIDNIDAILIGVTITSAVFLSAYGIGSGRGSPVESSLLFAYVVLCVYQIFTDYQPSSPEAAERRRLQQQQAEALEPEFPPLPPIIMASYSTLVHLLSSLPTAVSSALAFLHAAFQTITPSVIISLTYRIIVFYCATRIIPAVRESGARALLQEPTLEDSDAASKLLGFLSWYSASILIAIYTSLLLQHFTVASNTAGHDAGWSLLRAGEITGGTTMRWVNVVGVMVLYAFEMYLGNDEMDGGVTNHWKME</sequence>
<evidence type="ECO:0000256" key="1">
    <source>
        <dbReference type="SAM" id="Phobius"/>
    </source>
</evidence>
<evidence type="ECO:0000313" key="3">
    <source>
        <dbReference type="EMBL" id="CAK7230562.1"/>
    </source>
</evidence>
<dbReference type="PANTHER" id="PTHR31726:SF2">
    <property type="entry name" value="PROTEIN ICE2"/>
    <property type="match status" value="1"/>
</dbReference>
<accession>A0ABP0CEP7</accession>
<evidence type="ECO:0008006" key="5">
    <source>
        <dbReference type="Google" id="ProtNLM"/>
    </source>
</evidence>
<keyword evidence="4" id="KW-1185">Reference proteome</keyword>
<name>A0ABP0CEP7_9PEZI</name>
<feature type="chain" id="PRO_5046218832" description="Er membrane protein" evidence="2">
    <location>
        <begin position="20"/>
        <end position="527"/>
    </location>
</feature>
<feature type="transmembrane region" description="Helical" evidence="1">
    <location>
        <begin position="33"/>
        <end position="57"/>
    </location>
</feature>
<evidence type="ECO:0000256" key="2">
    <source>
        <dbReference type="SAM" id="SignalP"/>
    </source>
</evidence>
<organism evidence="3 4">
    <name type="scientific">Sporothrix curviconia</name>
    <dbReference type="NCBI Taxonomy" id="1260050"/>
    <lineage>
        <taxon>Eukaryota</taxon>
        <taxon>Fungi</taxon>
        <taxon>Dikarya</taxon>
        <taxon>Ascomycota</taxon>
        <taxon>Pezizomycotina</taxon>
        <taxon>Sordariomycetes</taxon>
        <taxon>Sordariomycetidae</taxon>
        <taxon>Ophiostomatales</taxon>
        <taxon>Ophiostomataceae</taxon>
        <taxon>Sporothrix</taxon>
    </lineage>
</organism>
<keyword evidence="2" id="KW-0732">Signal</keyword>
<dbReference type="InterPro" id="IPR013635">
    <property type="entry name" value="Ice2"/>
</dbReference>
<reference evidence="3 4" key="1">
    <citation type="submission" date="2024-01" db="EMBL/GenBank/DDBJ databases">
        <authorList>
            <person name="Allen C."/>
            <person name="Tagirdzhanova G."/>
        </authorList>
    </citation>
    <scope>NUCLEOTIDE SEQUENCE [LARGE SCALE GENOMIC DNA]</scope>
</reference>
<evidence type="ECO:0000313" key="4">
    <source>
        <dbReference type="Proteomes" id="UP001642405"/>
    </source>
</evidence>
<feature type="transmembrane region" description="Helical" evidence="1">
    <location>
        <begin position="439"/>
        <end position="463"/>
    </location>
</feature>
<dbReference type="Pfam" id="PF08426">
    <property type="entry name" value="ICE2"/>
    <property type="match status" value="1"/>
</dbReference>
<feature type="signal peptide" evidence="2">
    <location>
        <begin position="1"/>
        <end position="19"/>
    </location>
</feature>
<dbReference type="EMBL" id="CAWUHB010000054">
    <property type="protein sequence ID" value="CAK7230562.1"/>
    <property type="molecule type" value="Genomic_DNA"/>
</dbReference>
<dbReference type="Proteomes" id="UP001642405">
    <property type="component" value="Unassembled WGS sequence"/>
</dbReference>
<keyword evidence="1" id="KW-1133">Transmembrane helix</keyword>
<feature type="transmembrane region" description="Helical" evidence="1">
    <location>
        <begin position="251"/>
        <end position="270"/>
    </location>
</feature>
<proteinExistence type="predicted"/>
<comment type="caution">
    <text evidence="3">The sequence shown here is derived from an EMBL/GenBank/DDBJ whole genome shotgun (WGS) entry which is preliminary data.</text>
</comment>
<feature type="transmembrane region" description="Helical" evidence="1">
    <location>
        <begin position="399"/>
        <end position="419"/>
    </location>
</feature>
<feature type="transmembrane region" description="Helical" evidence="1">
    <location>
        <begin position="69"/>
        <end position="91"/>
    </location>
</feature>
<keyword evidence="1" id="KW-0812">Transmembrane</keyword>
<feature type="transmembrane region" description="Helical" evidence="1">
    <location>
        <begin position="282"/>
        <end position="303"/>
    </location>
</feature>